<evidence type="ECO:0000256" key="1">
    <source>
        <dbReference type="SAM" id="MobiDB-lite"/>
    </source>
</evidence>
<sequence length="65" mass="7082">MEGGVGLTTAQPQAQPPPVAEKLNQQVVNQLNLESVKTRAISLFKAVTRILEDFDAYGRTNTTPK</sequence>
<accession>A0A6D2LD57</accession>
<evidence type="ECO:0000313" key="2">
    <source>
        <dbReference type="EMBL" id="CAA7057675.1"/>
    </source>
</evidence>
<proteinExistence type="predicted"/>
<feature type="region of interest" description="Disordered" evidence="1">
    <location>
        <begin position="1"/>
        <end position="20"/>
    </location>
</feature>
<organism evidence="2 3">
    <name type="scientific">Microthlaspi erraticum</name>
    <dbReference type="NCBI Taxonomy" id="1685480"/>
    <lineage>
        <taxon>Eukaryota</taxon>
        <taxon>Viridiplantae</taxon>
        <taxon>Streptophyta</taxon>
        <taxon>Embryophyta</taxon>
        <taxon>Tracheophyta</taxon>
        <taxon>Spermatophyta</taxon>
        <taxon>Magnoliopsida</taxon>
        <taxon>eudicotyledons</taxon>
        <taxon>Gunneridae</taxon>
        <taxon>Pentapetalae</taxon>
        <taxon>rosids</taxon>
        <taxon>malvids</taxon>
        <taxon>Brassicales</taxon>
        <taxon>Brassicaceae</taxon>
        <taxon>Coluteocarpeae</taxon>
        <taxon>Microthlaspi</taxon>
    </lineage>
</organism>
<name>A0A6D2LD57_9BRAS</name>
<dbReference type="PANTHER" id="PTHR35552">
    <property type="entry name" value="MEDIATOR OF RNA POLYMERASE II TRANSCRIPTION SUBUNIT 8"/>
    <property type="match status" value="1"/>
</dbReference>
<dbReference type="Proteomes" id="UP000467841">
    <property type="component" value="Unassembled WGS sequence"/>
</dbReference>
<keyword evidence="3" id="KW-1185">Reference proteome</keyword>
<protein>
    <submittedName>
        <fullName evidence="2">Uncharacterized protein</fullName>
    </submittedName>
</protein>
<dbReference type="PANTHER" id="PTHR35552:SF1">
    <property type="entry name" value="MEDIATOR OF RNA POLYMERASE II TRANSCRIPTION SUBUNIT 8"/>
    <property type="match status" value="1"/>
</dbReference>
<dbReference type="AlphaFoldDB" id="A0A6D2LD57"/>
<dbReference type="InterPro" id="IPR038795">
    <property type="entry name" value="MED8_plant"/>
</dbReference>
<feature type="non-terminal residue" evidence="2">
    <location>
        <position position="65"/>
    </location>
</feature>
<comment type="caution">
    <text evidence="2">The sequence shown here is derived from an EMBL/GenBank/DDBJ whole genome shotgun (WGS) entry which is preliminary data.</text>
</comment>
<dbReference type="GO" id="GO:0016592">
    <property type="term" value="C:mediator complex"/>
    <property type="evidence" value="ECO:0007669"/>
    <property type="project" value="InterPro"/>
</dbReference>
<dbReference type="EMBL" id="CACVBM020001701">
    <property type="protein sequence ID" value="CAA7057675.1"/>
    <property type="molecule type" value="Genomic_DNA"/>
</dbReference>
<reference evidence="2" key="1">
    <citation type="submission" date="2020-01" db="EMBL/GenBank/DDBJ databases">
        <authorList>
            <person name="Mishra B."/>
        </authorList>
    </citation>
    <scope>NUCLEOTIDE SEQUENCE [LARGE SCALE GENOMIC DNA]</scope>
</reference>
<evidence type="ECO:0000313" key="3">
    <source>
        <dbReference type="Proteomes" id="UP000467841"/>
    </source>
</evidence>
<dbReference type="OrthoDB" id="542418at2759"/>
<gene>
    <name evidence="2" type="ORF">MERR_LOCUS44911</name>
</gene>